<evidence type="ECO:0000313" key="7">
    <source>
        <dbReference type="EMBL" id="EFL92339.1"/>
    </source>
</evidence>
<organism evidence="7 8">
    <name type="scientific">Candidatus Regiella insecticola LSR1</name>
    <dbReference type="NCBI Taxonomy" id="663321"/>
    <lineage>
        <taxon>Bacteria</taxon>
        <taxon>Pseudomonadati</taxon>
        <taxon>Pseudomonadota</taxon>
        <taxon>Gammaproteobacteria</taxon>
        <taxon>Enterobacterales</taxon>
        <taxon>Enterobacteriaceae</taxon>
        <taxon>aphid secondary symbionts</taxon>
        <taxon>Candidatus Regiella</taxon>
    </lineage>
</organism>
<name>E0WQC9_9ENTR</name>
<dbReference type="Pfam" id="PF05154">
    <property type="entry name" value="TM2"/>
    <property type="match status" value="1"/>
</dbReference>
<dbReference type="InterPro" id="IPR007829">
    <property type="entry name" value="TM2"/>
</dbReference>
<keyword evidence="8" id="KW-1185">Reference proteome</keyword>
<sequence length="52" mass="6094">MHLFFFGGIGAHKFYLGKIGQGFLYLLFFWTLIPAIIAFIEFIRPLRKLAFI</sequence>
<evidence type="ECO:0000256" key="1">
    <source>
        <dbReference type="ARBA" id="ARBA00004141"/>
    </source>
</evidence>
<dbReference type="STRING" id="663321.REG_0088"/>
<evidence type="ECO:0000259" key="6">
    <source>
        <dbReference type="Pfam" id="PF05154"/>
    </source>
</evidence>
<dbReference type="AlphaFoldDB" id="E0WQC9"/>
<reference evidence="7" key="1">
    <citation type="journal article" date="2009" name="Environ. Microbiol.">
        <title>Dynamics of genome evolution in facultative symbionts of aphids.</title>
        <authorList>
            <person name="Degnan P.H."/>
            <person name="Leonardo T.E."/>
            <person name="Cass B.N."/>
            <person name="Hurwitz B."/>
            <person name="Stern D."/>
            <person name="Gibbs R.A."/>
            <person name="Richards S."/>
            <person name="Moran N.A."/>
        </authorList>
    </citation>
    <scope>NUCLEOTIDE SEQUENCE [LARGE SCALE GENOMIC DNA]</scope>
    <source>
        <strain evidence="7">LSR1</strain>
    </source>
</reference>
<accession>E0WQC9</accession>
<comment type="subcellular location">
    <subcellularLocation>
        <location evidence="1">Membrane</location>
        <topology evidence="1">Multi-pass membrane protein</topology>
    </subcellularLocation>
</comment>
<keyword evidence="3 5" id="KW-1133">Transmembrane helix</keyword>
<feature type="transmembrane region" description="Helical" evidence="5">
    <location>
        <begin position="23"/>
        <end position="43"/>
    </location>
</feature>
<dbReference type="HOGENOM" id="CLU_3077950_0_0_6"/>
<evidence type="ECO:0000256" key="5">
    <source>
        <dbReference type="SAM" id="Phobius"/>
    </source>
</evidence>
<dbReference type="eggNOG" id="COG2314">
    <property type="taxonomic scope" value="Bacteria"/>
</dbReference>
<evidence type="ECO:0000256" key="2">
    <source>
        <dbReference type="ARBA" id="ARBA00022692"/>
    </source>
</evidence>
<dbReference type="EMBL" id="GL379589">
    <property type="protein sequence ID" value="EFL92339.1"/>
    <property type="molecule type" value="Genomic_DNA"/>
</dbReference>
<evidence type="ECO:0000256" key="4">
    <source>
        <dbReference type="ARBA" id="ARBA00023136"/>
    </source>
</evidence>
<keyword evidence="2 5" id="KW-0812">Transmembrane</keyword>
<protein>
    <recommendedName>
        <fullName evidence="6">TM2 domain-containing protein</fullName>
    </recommendedName>
</protein>
<proteinExistence type="predicted"/>
<evidence type="ECO:0000313" key="8">
    <source>
        <dbReference type="Proteomes" id="UP000005726"/>
    </source>
</evidence>
<feature type="domain" description="TM2" evidence="6">
    <location>
        <begin position="4"/>
        <end position="43"/>
    </location>
</feature>
<gene>
    <name evidence="7" type="ORF">REG_0088</name>
</gene>
<dbReference type="Proteomes" id="UP000005726">
    <property type="component" value="Unassembled WGS sequence"/>
</dbReference>
<dbReference type="GO" id="GO:0016020">
    <property type="term" value="C:membrane"/>
    <property type="evidence" value="ECO:0007669"/>
    <property type="project" value="UniProtKB-SubCell"/>
</dbReference>
<keyword evidence="4 5" id="KW-0472">Membrane</keyword>
<evidence type="ECO:0000256" key="3">
    <source>
        <dbReference type="ARBA" id="ARBA00022989"/>
    </source>
</evidence>